<keyword evidence="2" id="KW-1185">Reference proteome</keyword>
<keyword evidence="1" id="KW-0560">Oxidoreductase</keyword>
<evidence type="ECO:0000313" key="1">
    <source>
        <dbReference type="EMBL" id="MDZ5456895.1"/>
    </source>
</evidence>
<organism evidence="1 2">
    <name type="scientific">Azohydromonas lata</name>
    <dbReference type="NCBI Taxonomy" id="45677"/>
    <lineage>
        <taxon>Bacteria</taxon>
        <taxon>Pseudomonadati</taxon>
        <taxon>Pseudomonadota</taxon>
        <taxon>Betaproteobacteria</taxon>
        <taxon>Burkholderiales</taxon>
        <taxon>Sphaerotilaceae</taxon>
        <taxon>Azohydromonas</taxon>
    </lineage>
</organism>
<reference evidence="1 2" key="1">
    <citation type="submission" date="2023-11" db="EMBL/GenBank/DDBJ databases">
        <title>Draft genome of Azohydromonas lata strain H1 (DSM1123), a polyhydroxyalkanoate producer.</title>
        <authorList>
            <person name="Traversa D."/>
            <person name="D'Addabbo P."/>
            <person name="Pazzani C."/>
            <person name="Manzari C."/>
            <person name="Chiara M."/>
            <person name="Scrascia M."/>
        </authorList>
    </citation>
    <scope>NUCLEOTIDE SEQUENCE [LARGE SCALE GENOMIC DNA]</scope>
    <source>
        <strain evidence="1 2">H1</strain>
    </source>
</reference>
<dbReference type="InterPro" id="IPR018724">
    <property type="entry name" value="2OG-Fe_dioxygenase"/>
</dbReference>
<protein>
    <submittedName>
        <fullName evidence="1">2OG-Fe dioxygenase family protein</fullName>
    </submittedName>
</protein>
<gene>
    <name evidence="1" type="ORF">SM757_09965</name>
</gene>
<dbReference type="Proteomes" id="UP001293718">
    <property type="component" value="Unassembled WGS sequence"/>
</dbReference>
<dbReference type="RefSeq" id="WP_322465330.1">
    <property type="nucleotide sequence ID" value="NZ_JAXOJX010000012.1"/>
</dbReference>
<dbReference type="GO" id="GO:0051213">
    <property type="term" value="F:dioxygenase activity"/>
    <property type="evidence" value="ECO:0007669"/>
    <property type="project" value="UniProtKB-KW"/>
</dbReference>
<evidence type="ECO:0000313" key="2">
    <source>
        <dbReference type="Proteomes" id="UP001293718"/>
    </source>
</evidence>
<accession>A0ABU5ICP8</accession>
<name>A0ABU5ICP8_9BURK</name>
<proteinExistence type="predicted"/>
<dbReference type="EMBL" id="JAXOJX010000012">
    <property type="protein sequence ID" value="MDZ5456895.1"/>
    <property type="molecule type" value="Genomic_DNA"/>
</dbReference>
<dbReference type="Pfam" id="PF10014">
    <property type="entry name" value="2OG-Fe_Oxy_2"/>
    <property type="match status" value="1"/>
</dbReference>
<keyword evidence="1" id="KW-0223">Dioxygenase</keyword>
<dbReference type="Gene3D" id="2.60.120.620">
    <property type="entry name" value="q2cbj1_9rhob like domain"/>
    <property type="match status" value="1"/>
</dbReference>
<comment type="caution">
    <text evidence="1">The sequence shown here is derived from an EMBL/GenBank/DDBJ whole genome shotgun (WGS) entry which is preliminary data.</text>
</comment>
<sequence length="226" mass="25368">MKLRYSIESLFDDHDLLSLRPLFEELTVDPYLKAGFRRKSIMRVRIENGSVRKQAHEPLQILSSKNFTAPGGKIIRDYPEIPEHHLNPALCKAILTYADRCKIDPRCEILVQAHRITSIGQQESLPVTEGPHQDGMDYLGILCVSRHNIGGGVSQILADTTSVLFEKTLSPGEFLLVNDEAYFHHATPTYCIDLQRQGYRDILIFSTPTARPSELVEVEAAAAGLQ</sequence>